<proteinExistence type="predicted"/>
<evidence type="ECO:0000256" key="1">
    <source>
        <dbReference type="ARBA" id="ARBA00004442"/>
    </source>
</evidence>
<protein>
    <submittedName>
        <fullName evidence="4">Carboxypeptidase-like regulatory domain-containing protein</fullName>
    </submittedName>
</protein>
<keyword evidence="3" id="KW-0998">Cell outer membrane</keyword>
<evidence type="ECO:0000256" key="2">
    <source>
        <dbReference type="ARBA" id="ARBA00023136"/>
    </source>
</evidence>
<accession>A0ABP8KXC8</accession>
<dbReference type="InterPro" id="IPR008969">
    <property type="entry name" value="CarboxyPept-like_regulatory"/>
</dbReference>
<gene>
    <name evidence="4" type="ORF">GCM10023187_51460</name>
</gene>
<dbReference type="SUPFAM" id="SSF49464">
    <property type="entry name" value="Carboxypeptidase regulatory domain-like"/>
    <property type="match status" value="1"/>
</dbReference>
<comment type="subcellular location">
    <subcellularLocation>
        <location evidence="1">Cell outer membrane</location>
    </subcellularLocation>
</comment>
<keyword evidence="5" id="KW-1185">Reference proteome</keyword>
<organism evidence="4 5">
    <name type="scientific">Nibrella viscosa</name>
    <dbReference type="NCBI Taxonomy" id="1084524"/>
    <lineage>
        <taxon>Bacteria</taxon>
        <taxon>Pseudomonadati</taxon>
        <taxon>Bacteroidota</taxon>
        <taxon>Cytophagia</taxon>
        <taxon>Cytophagales</taxon>
        <taxon>Spirosomataceae</taxon>
        <taxon>Nibrella</taxon>
    </lineage>
</organism>
<dbReference type="Proteomes" id="UP001500936">
    <property type="component" value="Unassembled WGS sequence"/>
</dbReference>
<evidence type="ECO:0000313" key="5">
    <source>
        <dbReference type="Proteomes" id="UP001500936"/>
    </source>
</evidence>
<name>A0ABP8KXC8_9BACT</name>
<dbReference type="Pfam" id="PF13620">
    <property type="entry name" value="CarboxypepD_reg"/>
    <property type="match status" value="1"/>
</dbReference>
<dbReference type="InterPro" id="IPR036942">
    <property type="entry name" value="Beta-barrel_TonB_sf"/>
</dbReference>
<reference evidence="5" key="1">
    <citation type="journal article" date="2019" name="Int. J. Syst. Evol. Microbiol.">
        <title>The Global Catalogue of Microorganisms (GCM) 10K type strain sequencing project: providing services to taxonomists for standard genome sequencing and annotation.</title>
        <authorList>
            <consortium name="The Broad Institute Genomics Platform"/>
            <consortium name="The Broad Institute Genome Sequencing Center for Infectious Disease"/>
            <person name="Wu L."/>
            <person name="Ma J."/>
        </authorList>
    </citation>
    <scope>NUCLEOTIDE SEQUENCE [LARGE SCALE GENOMIC DNA]</scope>
    <source>
        <strain evidence="5">JCM 17925</strain>
    </source>
</reference>
<keyword evidence="2" id="KW-0472">Membrane</keyword>
<comment type="caution">
    <text evidence="4">The sequence shown here is derived from an EMBL/GenBank/DDBJ whole genome shotgun (WGS) entry which is preliminary data.</text>
</comment>
<evidence type="ECO:0000313" key="4">
    <source>
        <dbReference type="EMBL" id="GAA4418237.1"/>
    </source>
</evidence>
<sequence length="824" mass="92325">MDFPLRFMRLPIPVLSILLITQTAYAQLTQTIRGRVVDKESKYPLVGVTVQLTDVTPTLGTISDTAGRYRLTNVPVGRHTVRLSLVGYKDALLNNIIVDAGRETILDIDLEEAIQQLSAVTVKAQRTGDARNEMALVSARQFSVEETDRYAGSRGEPARMASNFAGVQGADDSRNDIVIRGNSPIGVLWRVEGVSIPNPNHFAIPGTTGGPVSIINNKYLANSDFFTGAFPAEFGNSMAGVFDLRLRNGNNERHQRSFQFGFLGTEGLVEGPISRKAGSSYLASYRYANLWLFSKAGIDIGTQAVPSYQDAAFRFNFPLKNGGNIALWGFGGTSTIDILISKQEVSDRNIFGQNDRDQYYTSRMGVAGLSYNQPLSRNTFLRATLAVSGNSQGAGDDYLFIRRDSQGNLQVQNNRFVIDSLRPTLSYRFAETKTSLAMSVNHKFSPRSTLKVGLNTDLYLFSYNDSVRTITETATSVRLSNWTTRWDSRTSAVMLQPYIQWRVNLLRNMTLSTGLTSLYFSLNNNSFSPIEPRLGLSWDLPNRQKISLATGMHSQIQPAYAYFYRFTPAGTSLPRSDYNRDMGLTKSWHYVAAYDRLLGRNMRLKLEAYYQKLFNVPVEQGNSSFSILNTGAGFSRIFPGKLVNEGTGRNYGVELTLEKFFSDSYYFLVTGSLFDAKYRGADGVLRNTDFNGRYAFNALVAKEFTFRRGDRRGSSLNLGAKFTAIGGRWYGPVDETASRLNQDIVYRNATRNTLQFAPYRRLDLKVDYKINRNKLTHTIAVDLVNILGIQNLLSLSYAPQPDGTFIKQEYQLGFLPVFFYRIDF</sequence>
<dbReference type="Gene3D" id="2.60.40.1120">
    <property type="entry name" value="Carboxypeptidase-like, regulatory domain"/>
    <property type="match status" value="1"/>
</dbReference>
<dbReference type="EMBL" id="BAABHB010000016">
    <property type="protein sequence ID" value="GAA4418237.1"/>
    <property type="molecule type" value="Genomic_DNA"/>
</dbReference>
<dbReference type="Gene3D" id="2.40.170.20">
    <property type="entry name" value="TonB-dependent receptor, beta-barrel domain"/>
    <property type="match status" value="1"/>
</dbReference>
<dbReference type="SUPFAM" id="SSF56935">
    <property type="entry name" value="Porins"/>
    <property type="match status" value="1"/>
</dbReference>
<evidence type="ECO:0000256" key="3">
    <source>
        <dbReference type="ARBA" id="ARBA00023237"/>
    </source>
</evidence>